<feature type="transmembrane region" description="Helical" evidence="2">
    <location>
        <begin position="304"/>
        <end position="326"/>
    </location>
</feature>
<feature type="compositionally biased region" description="Polar residues" evidence="1">
    <location>
        <begin position="118"/>
        <end position="130"/>
    </location>
</feature>
<evidence type="ECO:0000313" key="3">
    <source>
        <dbReference type="EMBL" id="GFS07964.1"/>
    </source>
</evidence>
<evidence type="ECO:0000256" key="2">
    <source>
        <dbReference type="SAM" id="Phobius"/>
    </source>
</evidence>
<sequence>MSNRVSPDPRYELAERAGTPRDSSHLFQSSQQQQQQQQDHQDNDNYTIDGEDDVTELQPPQQDEYLQAISHGDTLKRSDPVVTLPEEASPPDADTVDQSEDSKTLDNGTSQDEDNPSPLLSENNTSTSAVTAPVAVQGRLPPLSPRTPLDQAATDVNPDAGFTSSTNATTIQIEPGAGESETGEQTTHFPSFVSRPSEENQAAYSHATSAQAAHSTWDYNSGQNEQFDRHNHSLEQREQHTQGTVLRERQLNTTAQMSTTNSRPNSAKRESEVIGGEYTIITTFIISIIIIIIINVILLLLLLLLLLLIIIIIIIFFFFFFFFLFFSHPSHLYHCHVR</sequence>
<evidence type="ECO:0000313" key="4">
    <source>
        <dbReference type="Proteomes" id="UP000762676"/>
    </source>
</evidence>
<feature type="transmembrane region" description="Helical" evidence="2">
    <location>
        <begin position="278"/>
        <end position="298"/>
    </location>
</feature>
<keyword evidence="2" id="KW-0472">Membrane</keyword>
<evidence type="ECO:0008006" key="5">
    <source>
        <dbReference type="Google" id="ProtNLM"/>
    </source>
</evidence>
<protein>
    <recommendedName>
        <fullName evidence="5">Syndecan/Neurexin domain-containing protein</fullName>
    </recommendedName>
</protein>
<dbReference type="AlphaFoldDB" id="A0AAV4IBY9"/>
<keyword evidence="2" id="KW-1133">Transmembrane helix</keyword>
<feature type="compositionally biased region" description="Basic and acidic residues" evidence="1">
    <location>
        <begin position="226"/>
        <end position="242"/>
    </location>
</feature>
<name>A0AAV4IBY9_9GAST</name>
<feature type="compositionally biased region" description="Polar residues" evidence="1">
    <location>
        <begin position="162"/>
        <end position="172"/>
    </location>
</feature>
<gene>
    <name evidence="3" type="ORF">ElyMa_004744700</name>
</gene>
<feature type="compositionally biased region" description="Low complexity" evidence="1">
    <location>
        <begin position="28"/>
        <end position="38"/>
    </location>
</feature>
<feature type="compositionally biased region" description="Basic and acidic residues" evidence="1">
    <location>
        <begin position="7"/>
        <end position="24"/>
    </location>
</feature>
<feature type="region of interest" description="Disordered" evidence="1">
    <location>
        <begin position="1"/>
        <end position="242"/>
    </location>
</feature>
<dbReference type="EMBL" id="BMAT01009523">
    <property type="protein sequence ID" value="GFS07964.1"/>
    <property type="molecule type" value="Genomic_DNA"/>
</dbReference>
<organism evidence="3 4">
    <name type="scientific">Elysia marginata</name>
    <dbReference type="NCBI Taxonomy" id="1093978"/>
    <lineage>
        <taxon>Eukaryota</taxon>
        <taxon>Metazoa</taxon>
        <taxon>Spiralia</taxon>
        <taxon>Lophotrochozoa</taxon>
        <taxon>Mollusca</taxon>
        <taxon>Gastropoda</taxon>
        <taxon>Heterobranchia</taxon>
        <taxon>Euthyneura</taxon>
        <taxon>Panpulmonata</taxon>
        <taxon>Sacoglossa</taxon>
        <taxon>Placobranchoidea</taxon>
        <taxon>Plakobranchidae</taxon>
        <taxon>Elysia</taxon>
    </lineage>
</organism>
<reference evidence="3 4" key="1">
    <citation type="journal article" date="2021" name="Elife">
        <title>Chloroplast acquisition without the gene transfer in kleptoplastic sea slugs, Plakobranchus ocellatus.</title>
        <authorList>
            <person name="Maeda T."/>
            <person name="Takahashi S."/>
            <person name="Yoshida T."/>
            <person name="Shimamura S."/>
            <person name="Takaki Y."/>
            <person name="Nagai Y."/>
            <person name="Toyoda A."/>
            <person name="Suzuki Y."/>
            <person name="Arimoto A."/>
            <person name="Ishii H."/>
            <person name="Satoh N."/>
            <person name="Nishiyama T."/>
            <person name="Hasebe M."/>
            <person name="Maruyama T."/>
            <person name="Minagawa J."/>
            <person name="Obokata J."/>
            <person name="Shigenobu S."/>
        </authorList>
    </citation>
    <scope>NUCLEOTIDE SEQUENCE [LARGE SCALE GENOMIC DNA]</scope>
</reference>
<dbReference type="Proteomes" id="UP000762676">
    <property type="component" value="Unassembled WGS sequence"/>
</dbReference>
<proteinExistence type="predicted"/>
<feature type="compositionally biased region" description="Low complexity" evidence="1">
    <location>
        <begin position="201"/>
        <end position="216"/>
    </location>
</feature>
<keyword evidence="4" id="KW-1185">Reference proteome</keyword>
<comment type="caution">
    <text evidence="3">The sequence shown here is derived from an EMBL/GenBank/DDBJ whole genome shotgun (WGS) entry which is preliminary data.</text>
</comment>
<keyword evidence="2" id="KW-0812">Transmembrane</keyword>
<evidence type="ECO:0000256" key="1">
    <source>
        <dbReference type="SAM" id="MobiDB-lite"/>
    </source>
</evidence>
<accession>A0AAV4IBY9</accession>